<dbReference type="Gene3D" id="2.60.120.290">
    <property type="entry name" value="Spermadhesin, CUB domain"/>
    <property type="match status" value="2"/>
</dbReference>
<comment type="caution">
    <text evidence="3">Lacks conserved residue(s) required for the propagation of feature annotation.</text>
</comment>
<keyword evidence="6" id="KW-0732">Signal</keyword>
<dbReference type="PANTHER" id="PTHR24251:SF37">
    <property type="entry name" value="CUB DOMAIN-CONTAINING PROTEIN"/>
    <property type="match status" value="1"/>
</dbReference>
<evidence type="ECO:0000256" key="1">
    <source>
        <dbReference type="ARBA" id="ARBA00022737"/>
    </source>
</evidence>
<evidence type="ECO:0000256" key="4">
    <source>
        <dbReference type="SAM" id="MobiDB-lite"/>
    </source>
</evidence>
<feature type="signal peptide" evidence="6">
    <location>
        <begin position="1"/>
        <end position="38"/>
    </location>
</feature>
<sequence>MMLSPQGQTSLIGHLYCCRKHVLFLLQIFLIFLPGSLAKDNCGWDRFVNMSEVSNFTLVSPNISNINLSSTEPCQITIFARGRPSDKTFWPSLFLFTKSFNLSGPGSCRDDSERVEISDNHRPPKKWCGRTFAEKLEFYKDVHLEYYPGTKDQGSGFEMVFQDWQWSPFCNGVQQLEVRDEPMLLYILRTGIGYHGQPDYGCAWNLTAPEDKIVLLRAFSEARIPCQGPWFEFGDGCQTVDFPKIKTQQTSTIVSSDDFSYYNSNYFLAEYVAASRDAIQCVDSTPVHVPLTTEELFIQLDSNTTRCTLQFTTDSPDKTVDLSFLPVVNDTSVLNVTGFILELFDGKDRFINSSDVNQQPFRRFQSAHSSVTLTYNKVEVEEGIRPSIFAWLRARARLPEQLPRNLRSTSVKSFLWVSAAYLSSPYSRLVKIYNYQKCLSLQVLDQTQTNTHNPADFFSAYADFKNSQYDLTYDCLGRPKEKMVLTEGELTSISFHRNIRFSGFWLVYNSLDTDEECKGLTTELTREGFEYTLPSDVFQRHSSCEFSMASNLSPGERVRFRVLYSESDLTLRSVAHMAGRRKFYTLLENGVWLPNKWVYSRYPLALTLKGGAHPSNGSSSFSFEVINTPAPGCGNLSLTATTVPQKLTSPYYPDFYPTEITCDWVIRKSSSVPANEHIVIEVPEYRKGCTYHLKESLDVTHIRDSGSNGETIKVFCQYLKRYQMFTDGYLRVRFVSDIQRVGPGFSLTYYTEERTSIEGCNQTVTLSENNTRHLLEHQFLPQHYTGSSYTCWWLFKSSFEENKTVVKNLSVQIPKALGAHKLKVIISKGFRGNELRRFSSPTDEKSDETLQVAPGTDLYVQMSMENDFREPMNISMEIETLKVTGCDGFDMTMDVGTEGQDFTSVDYPQLYKSDTECKWRLQAPEGKSVKVEVADLVLGGGSREDPCENYLSFQQVTPRVYFAKLCSDSEAKPFVIEDDLVILVFHTKSTGPGASFRLRLQAVDRSEKGDESGDDSGFKHYRTIGGVCAGVVGVIAIALGVYFVRQHRMRQQEQSQGNAATTVPHSATNYRYTKGSFPDPPPYALAVKSPASVTPQPGTKTSHW</sequence>
<dbReference type="InterPro" id="IPR000859">
    <property type="entry name" value="CUB_dom"/>
</dbReference>
<dbReference type="SMART" id="SM00042">
    <property type="entry name" value="CUB"/>
    <property type="match status" value="2"/>
</dbReference>
<dbReference type="RefSeq" id="XP_035828941.1">
    <property type="nucleotide sequence ID" value="XM_035973048.1"/>
</dbReference>
<feature type="domain" description="CUB" evidence="7">
    <location>
        <begin position="886"/>
        <end position="1003"/>
    </location>
</feature>
<keyword evidence="1" id="KW-0677">Repeat</keyword>
<keyword evidence="5" id="KW-0472">Membrane</keyword>
<feature type="compositionally biased region" description="Polar residues" evidence="4">
    <location>
        <begin position="1091"/>
        <end position="1104"/>
    </location>
</feature>
<dbReference type="Proteomes" id="UP000694888">
    <property type="component" value="Unplaced"/>
</dbReference>
<keyword evidence="8" id="KW-1185">Reference proteome</keyword>
<dbReference type="PROSITE" id="PS01180">
    <property type="entry name" value="CUB"/>
    <property type="match status" value="2"/>
</dbReference>
<name>A0ABM1W2P8_APLCA</name>
<feature type="region of interest" description="Disordered" evidence="4">
    <location>
        <begin position="1081"/>
        <end position="1104"/>
    </location>
</feature>
<dbReference type="SUPFAM" id="SSF49854">
    <property type="entry name" value="Spermadhesin, CUB domain"/>
    <property type="match status" value="2"/>
</dbReference>
<feature type="transmembrane region" description="Helical" evidence="5">
    <location>
        <begin position="1024"/>
        <end position="1044"/>
    </location>
</feature>
<organism evidence="8 9">
    <name type="scientific">Aplysia californica</name>
    <name type="common">California sea hare</name>
    <dbReference type="NCBI Taxonomy" id="6500"/>
    <lineage>
        <taxon>Eukaryota</taxon>
        <taxon>Metazoa</taxon>
        <taxon>Spiralia</taxon>
        <taxon>Lophotrochozoa</taxon>
        <taxon>Mollusca</taxon>
        <taxon>Gastropoda</taxon>
        <taxon>Heterobranchia</taxon>
        <taxon>Euthyneura</taxon>
        <taxon>Tectipleura</taxon>
        <taxon>Aplysiida</taxon>
        <taxon>Aplysioidea</taxon>
        <taxon>Aplysiidae</taxon>
        <taxon>Aplysia</taxon>
    </lineage>
</organism>
<dbReference type="Pfam" id="PF00431">
    <property type="entry name" value="CUB"/>
    <property type="match status" value="2"/>
</dbReference>
<dbReference type="InterPro" id="IPR035914">
    <property type="entry name" value="Sperma_CUB_dom_sf"/>
</dbReference>
<accession>A0ABM1W2P8</accession>
<keyword evidence="2" id="KW-1015">Disulfide bond</keyword>
<evidence type="ECO:0000313" key="9">
    <source>
        <dbReference type="RefSeq" id="XP_035828941.1"/>
    </source>
</evidence>
<evidence type="ECO:0000256" key="3">
    <source>
        <dbReference type="PROSITE-ProRule" id="PRU00059"/>
    </source>
</evidence>
<dbReference type="PANTHER" id="PTHR24251">
    <property type="entry name" value="OVOCHYMASE-RELATED"/>
    <property type="match status" value="1"/>
</dbReference>
<reference evidence="9" key="1">
    <citation type="submission" date="2025-08" db="UniProtKB">
        <authorList>
            <consortium name="RefSeq"/>
        </authorList>
    </citation>
    <scope>IDENTIFICATION</scope>
</reference>
<gene>
    <name evidence="9" type="primary">LOC101857224</name>
</gene>
<dbReference type="CDD" id="cd00041">
    <property type="entry name" value="CUB"/>
    <property type="match status" value="2"/>
</dbReference>
<dbReference type="GeneID" id="101857224"/>
<protein>
    <submittedName>
        <fullName evidence="9">Uncharacterized protein LOC101857224</fullName>
    </submittedName>
</protein>
<evidence type="ECO:0000256" key="5">
    <source>
        <dbReference type="SAM" id="Phobius"/>
    </source>
</evidence>
<evidence type="ECO:0000313" key="8">
    <source>
        <dbReference type="Proteomes" id="UP000694888"/>
    </source>
</evidence>
<evidence type="ECO:0000259" key="7">
    <source>
        <dbReference type="PROSITE" id="PS01180"/>
    </source>
</evidence>
<keyword evidence="5" id="KW-0812">Transmembrane</keyword>
<evidence type="ECO:0000256" key="2">
    <source>
        <dbReference type="ARBA" id="ARBA00023157"/>
    </source>
</evidence>
<keyword evidence="5" id="KW-1133">Transmembrane helix</keyword>
<evidence type="ECO:0000256" key="6">
    <source>
        <dbReference type="SAM" id="SignalP"/>
    </source>
</evidence>
<feature type="chain" id="PRO_5045389811" evidence="6">
    <location>
        <begin position="39"/>
        <end position="1104"/>
    </location>
</feature>
<proteinExistence type="predicted"/>
<feature type="domain" description="CUB" evidence="7">
    <location>
        <begin position="633"/>
        <end position="752"/>
    </location>
</feature>